<keyword evidence="1" id="KW-1133">Transmembrane helix</keyword>
<dbReference type="Proteomes" id="UP001232445">
    <property type="component" value="Unassembled WGS sequence"/>
</dbReference>
<protein>
    <submittedName>
        <fullName evidence="2">Uncharacterized protein</fullName>
    </submittedName>
</protein>
<keyword evidence="3" id="KW-1185">Reference proteome</keyword>
<keyword evidence="1" id="KW-0472">Membrane</keyword>
<feature type="transmembrane region" description="Helical" evidence="1">
    <location>
        <begin position="94"/>
        <end position="116"/>
    </location>
</feature>
<feature type="transmembrane region" description="Helical" evidence="1">
    <location>
        <begin position="128"/>
        <end position="146"/>
    </location>
</feature>
<evidence type="ECO:0000313" key="3">
    <source>
        <dbReference type="Proteomes" id="UP001232445"/>
    </source>
</evidence>
<keyword evidence="1" id="KW-0812">Transmembrane</keyword>
<comment type="caution">
    <text evidence="2">The sequence shown here is derived from an EMBL/GenBank/DDBJ whole genome shotgun (WGS) entry which is preliminary data.</text>
</comment>
<evidence type="ECO:0000256" key="1">
    <source>
        <dbReference type="SAM" id="Phobius"/>
    </source>
</evidence>
<dbReference type="RefSeq" id="WP_307335079.1">
    <property type="nucleotide sequence ID" value="NZ_JAUSUQ010000001.1"/>
</dbReference>
<proteinExistence type="predicted"/>
<sequence length="159" mass="18150">MEKEGRQKSQGFIYTIGFAGGVLGAFTAYVSHFFNFIPFGPAVIWQFWPWYYTIPWLRGPWGHMTAIVLIGLLSILPAWLYYLLFSNMETPWAGIWFGVALWMIIFLGLHPLIPGLKSVQQLGWQTNIVLLCIFILYGLFVGYSISYEAGQHDMDDQSG</sequence>
<dbReference type="EMBL" id="JAUSUQ010000001">
    <property type="protein sequence ID" value="MDQ0337745.1"/>
    <property type="molecule type" value="Genomic_DNA"/>
</dbReference>
<gene>
    <name evidence="2" type="ORF">J2S00_000515</name>
</gene>
<evidence type="ECO:0000313" key="2">
    <source>
        <dbReference type="EMBL" id="MDQ0337745.1"/>
    </source>
</evidence>
<name>A0ABU0CMW1_9BACI</name>
<feature type="transmembrane region" description="Helical" evidence="1">
    <location>
        <begin position="12"/>
        <end position="30"/>
    </location>
</feature>
<organism evidence="2 3">
    <name type="scientific">Caldalkalibacillus uzonensis</name>
    <dbReference type="NCBI Taxonomy" id="353224"/>
    <lineage>
        <taxon>Bacteria</taxon>
        <taxon>Bacillati</taxon>
        <taxon>Bacillota</taxon>
        <taxon>Bacilli</taxon>
        <taxon>Bacillales</taxon>
        <taxon>Bacillaceae</taxon>
        <taxon>Caldalkalibacillus</taxon>
    </lineage>
</organism>
<feature type="transmembrane region" description="Helical" evidence="1">
    <location>
        <begin position="61"/>
        <end position="82"/>
    </location>
</feature>
<reference evidence="2 3" key="1">
    <citation type="submission" date="2023-07" db="EMBL/GenBank/DDBJ databases">
        <title>Genomic Encyclopedia of Type Strains, Phase IV (KMG-IV): sequencing the most valuable type-strain genomes for metagenomic binning, comparative biology and taxonomic classification.</title>
        <authorList>
            <person name="Goeker M."/>
        </authorList>
    </citation>
    <scope>NUCLEOTIDE SEQUENCE [LARGE SCALE GENOMIC DNA]</scope>
    <source>
        <strain evidence="2 3">DSM 17740</strain>
    </source>
</reference>
<dbReference type="Pfam" id="PF11085">
    <property type="entry name" value="YqhR"/>
    <property type="match status" value="1"/>
</dbReference>
<dbReference type="InterPro" id="IPR024563">
    <property type="entry name" value="YqhR"/>
</dbReference>
<accession>A0ABU0CMW1</accession>